<feature type="transmembrane region" description="Helical" evidence="7">
    <location>
        <begin position="34"/>
        <end position="58"/>
    </location>
</feature>
<keyword evidence="4 7" id="KW-0812">Transmembrane</keyword>
<dbReference type="CDD" id="cd06173">
    <property type="entry name" value="MFS_MefA_like"/>
    <property type="match status" value="1"/>
</dbReference>
<feature type="transmembrane region" description="Helical" evidence="7">
    <location>
        <begin position="244"/>
        <end position="265"/>
    </location>
</feature>
<feature type="transmembrane region" description="Helical" evidence="7">
    <location>
        <begin position="277"/>
        <end position="299"/>
    </location>
</feature>
<feature type="transmembrane region" description="Helical" evidence="7">
    <location>
        <begin position="418"/>
        <end position="440"/>
    </location>
</feature>
<feature type="transmembrane region" description="Helical" evidence="7">
    <location>
        <begin position="306"/>
        <end position="323"/>
    </location>
</feature>
<sequence>MDKQEGMFTRWFVNIWREILALPSNFREMRVFSIVWFGQCVSVIGSGLTQFALGLWVYQQTGSVTRFALIALSSVLPRLLFSPLAGVLADRWDRRRVMIFSDLIAGIGTLVIAYLFFTNQLATWHIYLLTALSAVCNTFQWPAYSSAVTLLVPQAQLGRANGMIQFGQAAAEILTPTLAGVLLVSIKMWGVLCVDVVTFLFAVGTLIFVRFPKQTGIQKHQAAQSSFFKDAAAGWRYITDRSGLVGLLLFFAVVNFLWGMVGALIMPMILNFAQPDVLGLIISCAGGGLLTGSVMMSLWGGPKRRIFGVLNFELLSGFCFLLIGLRPSAALVALGAFGAHFTIAIISGSNQAIWQTKVPPEIQGRVFAMQQMVSNSMKPLAFLLAGPLADRLFEPLLAPNGALADSLGLIVGVGAGRGIALLFIAMGFVKIIVAASAYAYPRIRRIEEELPDISFADPAVASV</sequence>
<feature type="transmembrane region" description="Helical" evidence="7">
    <location>
        <begin position="64"/>
        <end position="85"/>
    </location>
</feature>
<evidence type="ECO:0000256" key="1">
    <source>
        <dbReference type="ARBA" id="ARBA00004651"/>
    </source>
</evidence>
<feature type="transmembrane region" description="Helical" evidence="7">
    <location>
        <begin position="188"/>
        <end position="209"/>
    </location>
</feature>
<dbReference type="SUPFAM" id="SSF103473">
    <property type="entry name" value="MFS general substrate transporter"/>
    <property type="match status" value="1"/>
</dbReference>
<dbReference type="Gene3D" id="1.20.1250.20">
    <property type="entry name" value="MFS general substrate transporter like domains"/>
    <property type="match status" value="1"/>
</dbReference>
<feature type="transmembrane region" description="Helical" evidence="7">
    <location>
        <begin position="97"/>
        <end position="117"/>
    </location>
</feature>
<keyword evidence="5 7" id="KW-1133">Transmembrane helix</keyword>
<evidence type="ECO:0000256" key="2">
    <source>
        <dbReference type="ARBA" id="ARBA00022448"/>
    </source>
</evidence>
<dbReference type="STRING" id="1499966.U14_01152"/>
<evidence type="ECO:0000313" key="9">
    <source>
        <dbReference type="Proteomes" id="UP000030700"/>
    </source>
</evidence>
<dbReference type="EMBL" id="DF820455">
    <property type="protein sequence ID" value="GAK49928.1"/>
    <property type="molecule type" value="Genomic_DNA"/>
</dbReference>
<dbReference type="GO" id="GO:0005886">
    <property type="term" value="C:plasma membrane"/>
    <property type="evidence" value="ECO:0007669"/>
    <property type="project" value="UniProtKB-SubCell"/>
</dbReference>
<dbReference type="InterPro" id="IPR036259">
    <property type="entry name" value="MFS_trans_sf"/>
</dbReference>
<gene>
    <name evidence="8" type="ORF">U14_01152</name>
</gene>
<comment type="subcellular location">
    <subcellularLocation>
        <location evidence="1">Cell membrane</location>
        <topology evidence="1">Multi-pass membrane protein</topology>
    </subcellularLocation>
</comment>
<protein>
    <submittedName>
        <fullName evidence="8">Major facilitator superfamily MFS_1</fullName>
    </submittedName>
</protein>
<evidence type="ECO:0000256" key="6">
    <source>
        <dbReference type="ARBA" id="ARBA00023136"/>
    </source>
</evidence>
<dbReference type="Pfam" id="PF07690">
    <property type="entry name" value="MFS_1"/>
    <property type="match status" value="1"/>
</dbReference>
<evidence type="ECO:0000256" key="3">
    <source>
        <dbReference type="ARBA" id="ARBA00022475"/>
    </source>
</evidence>
<evidence type="ECO:0000256" key="7">
    <source>
        <dbReference type="SAM" id="Phobius"/>
    </source>
</evidence>
<evidence type="ECO:0000313" key="8">
    <source>
        <dbReference type="EMBL" id="GAK49928.1"/>
    </source>
</evidence>
<keyword evidence="3" id="KW-1003">Cell membrane</keyword>
<proteinExistence type="predicted"/>
<accession>A0A0S6VRE5</accession>
<keyword evidence="2" id="KW-0813">Transport</keyword>
<feature type="transmembrane region" description="Helical" evidence="7">
    <location>
        <begin position="329"/>
        <end position="347"/>
    </location>
</feature>
<name>A0A0S6VRE5_9BACT</name>
<keyword evidence="6 7" id="KW-0472">Membrane</keyword>
<dbReference type="AlphaFoldDB" id="A0A0S6VRE5"/>
<keyword evidence="9" id="KW-1185">Reference proteome</keyword>
<dbReference type="GO" id="GO:0022857">
    <property type="term" value="F:transmembrane transporter activity"/>
    <property type="evidence" value="ECO:0007669"/>
    <property type="project" value="InterPro"/>
</dbReference>
<dbReference type="InterPro" id="IPR011701">
    <property type="entry name" value="MFS"/>
</dbReference>
<evidence type="ECO:0000256" key="4">
    <source>
        <dbReference type="ARBA" id="ARBA00022692"/>
    </source>
</evidence>
<dbReference type="PANTHER" id="PTHR43266">
    <property type="entry name" value="MACROLIDE-EFFLUX PROTEIN"/>
    <property type="match status" value="1"/>
</dbReference>
<organism evidence="8">
    <name type="scientific">Candidatus Moduliflexus flocculans</name>
    <dbReference type="NCBI Taxonomy" id="1499966"/>
    <lineage>
        <taxon>Bacteria</taxon>
        <taxon>Candidatus Moduliflexota</taxon>
        <taxon>Candidatus Moduliflexia</taxon>
        <taxon>Candidatus Moduliflexales</taxon>
        <taxon>Candidatus Moduliflexaceae</taxon>
    </lineage>
</organism>
<dbReference type="PANTHER" id="PTHR43266:SF2">
    <property type="entry name" value="MAJOR FACILITATOR SUPERFAMILY (MFS) PROFILE DOMAIN-CONTAINING PROTEIN"/>
    <property type="match status" value="1"/>
</dbReference>
<dbReference type="Proteomes" id="UP000030700">
    <property type="component" value="Unassembled WGS sequence"/>
</dbReference>
<evidence type="ECO:0000256" key="5">
    <source>
        <dbReference type="ARBA" id="ARBA00022989"/>
    </source>
</evidence>
<reference evidence="8" key="1">
    <citation type="journal article" date="2015" name="PeerJ">
        <title>First genomic representation of candidate bacterial phylum KSB3 points to enhanced environmental sensing as a trigger of wastewater bulking.</title>
        <authorList>
            <person name="Sekiguchi Y."/>
            <person name="Ohashi A."/>
            <person name="Parks D.H."/>
            <person name="Yamauchi T."/>
            <person name="Tyson G.W."/>
            <person name="Hugenholtz P."/>
        </authorList>
    </citation>
    <scope>NUCLEOTIDE SEQUENCE [LARGE SCALE GENOMIC DNA]</scope>
</reference>
<dbReference type="HOGENOM" id="CLU_034180_16_0_0"/>